<protein>
    <recommendedName>
        <fullName evidence="3">GDP-fucose protein O-fucosyltransferase-domain-containing protein</fullName>
    </recommendedName>
</protein>
<sequence length="478" mass="54981">MVRWRWRALRKLMWPVLAAMLILLCIAFEMNLLNNLQTQVVSPYRPQSSTSPEKYLAYLPHSGLSNQRIELANALLLAALLKRTLIVPPAFLGNVVGWMPKDQLLDHLGWLTDASIDFQTLCRPPTAGDLASYVHRHRCSEYRQFGVIDWRDLHPIDTDLPPSIRIRFQTRVSITQLQHDLGISENDTYVYEDEQLYDWRLYEDPQEARDLLRQGTNFVDSFAGRRYYKVFTIDRWRKRPERLLQLGGIFGSTRINLVNPAHLELKKQIGFALRYRRDTALGETVLDVVRYLGGIGQYLAVHFRTGDKPFRQQLEQNMYDFALAMGNFTGAEIPSPPSISNDNDSVPVEHGIQLTPPLDGLDKAPWSTVCRPYSPPSKDGFRTTMYIATDHRSPRADDSQLRPWFDWFPCTITFNDLPEYLFSPLQRIQDLIDPSKSLGSFLIPLVDAMVAAHAKEILTTPRSTFSKYIGELHDMWVA</sequence>
<keyword evidence="2" id="KW-1185">Reference proteome</keyword>
<dbReference type="STRING" id="13706.A0A1X2HGI3"/>
<evidence type="ECO:0000313" key="2">
    <source>
        <dbReference type="Proteomes" id="UP000242180"/>
    </source>
</evidence>
<dbReference type="Gene3D" id="3.40.50.11350">
    <property type="match status" value="1"/>
</dbReference>
<proteinExistence type="predicted"/>
<evidence type="ECO:0008006" key="3">
    <source>
        <dbReference type="Google" id="ProtNLM"/>
    </source>
</evidence>
<dbReference type="InParanoid" id="A0A1X2HGI3"/>
<dbReference type="PANTHER" id="PTHR36050">
    <property type="entry name" value="O-FUCOSYLTRANSFERASE 30"/>
    <property type="match status" value="1"/>
</dbReference>
<dbReference type="AlphaFoldDB" id="A0A1X2HGI3"/>
<gene>
    <name evidence="1" type="ORF">BCR43DRAFT_489995</name>
</gene>
<accession>A0A1X2HGI3</accession>
<name>A0A1X2HGI3_SYNRA</name>
<comment type="caution">
    <text evidence="1">The sequence shown here is derived from an EMBL/GenBank/DDBJ whole genome shotgun (WGS) entry which is preliminary data.</text>
</comment>
<dbReference type="OMA" id="WSNVCEN"/>
<reference evidence="1 2" key="1">
    <citation type="submission" date="2016-07" db="EMBL/GenBank/DDBJ databases">
        <title>Pervasive Adenine N6-methylation of Active Genes in Fungi.</title>
        <authorList>
            <consortium name="DOE Joint Genome Institute"/>
            <person name="Mondo S.J."/>
            <person name="Dannebaum R.O."/>
            <person name="Kuo R.C."/>
            <person name="Labutti K."/>
            <person name="Haridas S."/>
            <person name="Kuo A."/>
            <person name="Salamov A."/>
            <person name="Ahrendt S.R."/>
            <person name="Lipzen A."/>
            <person name="Sullivan W."/>
            <person name="Andreopoulos W.B."/>
            <person name="Clum A."/>
            <person name="Lindquist E."/>
            <person name="Daum C."/>
            <person name="Ramamoorthy G.K."/>
            <person name="Gryganskyi A."/>
            <person name="Culley D."/>
            <person name="Magnuson J.K."/>
            <person name="James T.Y."/>
            <person name="O'Malley M.A."/>
            <person name="Stajich J.E."/>
            <person name="Spatafora J.W."/>
            <person name="Visel A."/>
            <person name="Grigoriev I.V."/>
        </authorList>
    </citation>
    <scope>NUCLEOTIDE SEQUENCE [LARGE SCALE GENOMIC DNA]</scope>
    <source>
        <strain evidence="1 2">NRRL 2496</strain>
    </source>
</reference>
<dbReference type="Proteomes" id="UP000242180">
    <property type="component" value="Unassembled WGS sequence"/>
</dbReference>
<dbReference type="EMBL" id="MCGN01000004">
    <property type="protein sequence ID" value="ORY97576.1"/>
    <property type="molecule type" value="Genomic_DNA"/>
</dbReference>
<dbReference type="OrthoDB" id="1882547at2759"/>
<evidence type="ECO:0000313" key="1">
    <source>
        <dbReference type="EMBL" id="ORY97576.1"/>
    </source>
</evidence>
<organism evidence="1 2">
    <name type="scientific">Syncephalastrum racemosum</name>
    <name type="common">Filamentous fungus</name>
    <dbReference type="NCBI Taxonomy" id="13706"/>
    <lineage>
        <taxon>Eukaryota</taxon>
        <taxon>Fungi</taxon>
        <taxon>Fungi incertae sedis</taxon>
        <taxon>Mucoromycota</taxon>
        <taxon>Mucoromycotina</taxon>
        <taxon>Mucoromycetes</taxon>
        <taxon>Mucorales</taxon>
        <taxon>Syncephalastraceae</taxon>
        <taxon>Syncephalastrum</taxon>
    </lineage>
</organism>
<dbReference type="PANTHER" id="PTHR36050:SF1">
    <property type="entry name" value="O-FUCOSYLTRANSFERASE 30"/>
    <property type="match status" value="1"/>
</dbReference>